<dbReference type="EMBL" id="RXOC01000021">
    <property type="protein sequence ID" value="RXF67044.1"/>
    <property type="molecule type" value="Genomic_DNA"/>
</dbReference>
<comment type="caution">
    <text evidence="3">The sequence shown here is derived from an EMBL/GenBank/DDBJ whole genome shotgun (WGS) entry which is preliminary data.</text>
</comment>
<evidence type="ECO:0000256" key="1">
    <source>
        <dbReference type="SAM" id="MobiDB-lite"/>
    </source>
</evidence>
<keyword evidence="2" id="KW-0732">Signal</keyword>
<protein>
    <submittedName>
        <fullName evidence="3">Entericidin</fullName>
    </submittedName>
</protein>
<reference evidence="3 4" key="1">
    <citation type="submission" date="2018-12" db="EMBL/GenBank/DDBJ databases">
        <title>The Draft Genome Sequence of the Soil Bacterium Pedobacter tournemirensis R1.</title>
        <authorList>
            <person name="He J."/>
        </authorList>
    </citation>
    <scope>NUCLEOTIDE SEQUENCE [LARGE SCALE GENOMIC DNA]</scope>
    <source>
        <strain evidence="3 4">R1</strain>
    </source>
</reference>
<feature type="signal peptide" evidence="2">
    <location>
        <begin position="1"/>
        <end position="18"/>
    </location>
</feature>
<accession>A0A4Q0M2J6</accession>
<proteinExistence type="predicted"/>
<feature type="region of interest" description="Disordered" evidence="1">
    <location>
        <begin position="37"/>
        <end position="64"/>
    </location>
</feature>
<feature type="chain" id="PRO_5020771087" evidence="2">
    <location>
        <begin position="19"/>
        <end position="64"/>
    </location>
</feature>
<evidence type="ECO:0000313" key="4">
    <source>
        <dbReference type="Proteomes" id="UP000290848"/>
    </source>
</evidence>
<dbReference type="RefSeq" id="WP_128771395.1">
    <property type="nucleotide sequence ID" value="NZ_RXOC01000021.1"/>
</dbReference>
<evidence type="ECO:0000313" key="3">
    <source>
        <dbReference type="EMBL" id="RXF67044.1"/>
    </source>
</evidence>
<dbReference type="AlphaFoldDB" id="A0A4Q0M2J6"/>
<dbReference type="Proteomes" id="UP000290848">
    <property type="component" value="Unassembled WGS sequence"/>
</dbReference>
<gene>
    <name evidence="3" type="ORF">EKH83_20800</name>
</gene>
<sequence length="64" mass="6560">MKKLMFSAAILAFAGVTAFSSVSHPVNATKAAFVLQDTTDTTSTPADTTSTDTTSTTADTTKAN</sequence>
<evidence type="ECO:0000256" key="2">
    <source>
        <dbReference type="SAM" id="SignalP"/>
    </source>
</evidence>
<organism evidence="3 4">
    <name type="scientific">Arcticibacter tournemirensis</name>
    <dbReference type="NCBI Taxonomy" id="699437"/>
    <lineage>
        <taxon>Bacteria</taxon>
        <taxon>Pseudomonadati</taxon>
        <taxon>Bacteroidota</taxon>
        <taxon>Sphingobacteriia</taxon>
        <taxon>Sphingobacteriales</taxon>
        <taxon>Sphingobacteriaceae</taxon>
        <taxon>Arcticibacter</taxon>
    </lineage>
</organism>
<name>A0A4Q0M2J6_9SPHI</name>